<evidence type="ECO:0000313" key="1">
    <source>
        <dbReference type="EMBL" id="UTW13037.1"/>
    </source>
</evidence>
<accession>A0ABY5HP81</accession>
<protein>
    <submittedName>
        <fullName evidence="1">DUF3012 domain-containing protein</fullName>
    </submittedName>
</protein>
<dbReference type="InterPro" id="IPR021379">
    <property type="entry name" value="DUF3012"/>
</dbReference>
<dbReference type="Pfam" id="PF11216">
    <property type="entry name" value="DUF3012"/>
    <property type="match status" value="1"/>
</dbReference>
<gene>
    <name evidence="1" type="ORF">KDW95_05085</name>
</gene>
<name>A0ABY5HP81_9GAMM</name>
<evidence type="ECO:0000313" key="2">
    <source>
        <dbReference type="Proteomes" id="UP001058461"/>
    </source>
</evidence>
<reference evidence="1" key="1">
    <citation type="submission" date="2021-04" db="EMBL/GenBank/DDBJ databases">
        <title>Oceanospirillales bacteria with DddD are important DMSP degraders in coastal seawater.</title>
        <authorList>
            <person name="Liu J."/>
        </authorList>
    </citation>
    <scope>NUCLEOTIDE SEQUENCE</scope>
    <source>
        <strain evidence="1">D13-1</strain>
    </source>
</reference>
<organism evidence="1 2">
    <name type="scientific">Marinobacterium rhizophilum</name>
    <dbReference type="NCBI Taxonomy" id="420402"/>
    <lineage>
        <taxon>Bacteria</taxon>
        <taxon>Pseudomonadati</taxon>
        <taxon>Pseudomonadota</taxon>
        <taxon>Gammaproteobacteria</taxon>
        <taxon>Oceanospirillales</taxon>
        <taxon>Oceanospirillaceae</taxon>
        <taxon>Marinobacterium</taxon>
    </lineage>
</organism>
<keyword evidence="2" id="KW-1185">Reference proteome</keyword>
<proteinExistence type="predicted"/>
<dbReference type="RefSeq" id="WP_255855200.1">
    <property type="nucleotide sequence ID" value="NZ_CP073347.1"/>
</dbReference>
<dbReference type="Proteomes" id="UP001058461">
    <property type="component" value="Chromosome"/>
</dbReference>
<dbReference type="EMBL" id="CP073347">
    <property type="protein sequence ID" value="UTW13037.1"/>
    <property type="molecule type" value="Genomic_DNA"/>
</dbReference>
<sequence>MSSLFATPTLVAVALGSLLLIQGCSPQVGSDAWCTQMEEKPKGEWTVNDAGEFAKSCILK</sequence>